<dbReference type="Gene3D" id="3.60.10.10">
    <property type="entry name" value="Endonuclease/exonuclease/phosphatase"/>
    <property type="match status" value="1"/>
</dbReference>
<dbReference type="EC" id="3.1.21.-" evidence="6"/>
<sequence length="307" mass="35071">MLFLSLCTCCSLSLSLFLGTLRIGAFNIRAFGRNKMKKNDVMKILLKIVGRYDLIFIQELRNMNNDTVDTMMQNVKPTTREKFDYEMTKPLGTGTYKEQYAYLFRSDKISVKSSFVYDDVGNKFVREPFVITFTSPLIDVKEVTVIGIHTVEKNVKKELDELAHVHQKITREIGHDNVIILGDMNVDCNYCRKKCQQNLFIRKDSKFQWLIADNIDTTVDNATNCTYDQLIITGHQLSEIAYNGQSTISVDCLKPAYLEQAAKQLYPDRQQSNISQQPLLSSPSSNQSQQSTSQSEPLFTKIGPENK</sequence>
<accession>A0A812DAB2</accession>
<keyword evidence="3 6" id="KW-0378">Hydrolase</keyword>
<dbReference type="GO" id="GO:0006308">
    <property type="term" value="P:DNA catabolic process"/>
    <property type="evidence" value="ECO:0007669"/>
    <property type="project" value="InterPro"/>
</dbReference>
<evidence type="ECO:0000259" key="5">
    <source>
        <dbReference type="Pfam" id="PF03372"/>
    </source>
</evidence>
<evidence type="ECO:0000256" key="2">
    <source>
        <dbReference type="ARBA" id="ARBA00022722"/>
    </source>
</evidence>
<feature type="compositionally biased region" description="Low complexity" evidence="4">
    <location>
        <begin position="270"/>
        <end position="295"/>
    </location>
</feature>
<dbReference type="PANTHER" id="PTHR11371:SF31">
    <property type="entry name" value="EXTRACELLULAR NUCLEASE"/>
    <property type="match status" value="1"/>
</dbReference>
<dbReference type="Pfam" id="PF03372">
    <property type="entry name" value="Exo_endo_phos"/>
    <property type="match status" value="1"/>
</dbReference>
<protein>
    <submittedName>
        <fullName evidence="6">DNASE1L</fullName>
        <ecNumber evidence="6">3.1.21.-</ecNumber>
    </submittedName>
</protein>
<organism evidence="6 7">
    <name type="scientific">Acanthosepion pharaonis</name>
    <name type="common">Pharaoh cuttlefish</name>
    <name type="synonym">Sepia pharaonis</name>
    <dbReference type="NCBI Taxonomy" id="158019"/>
    <lineage>
        <taxon>Eukaryota</taxon>
        <taxon>Metazoa</taxon>
        <taxon>Spiralia</taxon>
        <taxon>Lophotrochozoa</taxon>
        <taxon>Mollusca</taxon>
        <taxon>Cephalopoda</taxon>
        <taxon>Coleoidea</taxon>
        <taxon>Decapodiformes</taxon>
        <taxon>Sepiida</taxon>
        <taxon>Sepiina</taxon>
        <taxon>Sepiidae</taxon>
        <taxon>Acanthosepion</taxon>
    </lineage>
</organism>
<dbReference type="SUPFAM" id="SSF56219">
    <property type="entry name" value="DNase I-like"/>
    <property type="match status" value="1"/>
</dbReference>
<gene>
    <name evidence="6" type="ORF">SPHA_52605</name>
</gene>
<feature type="domain" description="Endonuclease/exonuclease/phosphatase" evidence="5">
    <location>
        <begin position="25"/>
        <end position="189"/>
    </location>
</feature>
<dbReference type="Proteomes" id="UP000597762">
    <property type="component" value="Unassembled WGS sequence"/>
</dbReference>
<evidence type="ECO:0000256" key="3">
    <source>
        <dbReference type="ARBA" id="ARBA00022801"/>
    </source>
</evidence>
<keyword evidence="2" id="KW-0540">Nuclease</keyword>
<evidence type="ECO:0000313" key="7">
    <source>
        <dbReference type="Proteomes" id="UP000597762"/>
    </source>
</evidence>
<reference evidence="6" key="1">
    <citation type="submission" date="2021-01" db="EMBL/GenBank/DDBJ databases">
        <authorList>
            <person name="Li R."/>
            <person name="Bekaert M."/>
        </authorList>
    </citation>
    <scope>NUCLEOTIDE SEQUENCE</scope>
    <source>
        <strain evidence="6">Farmed</strain>
    </source>
</reference>
<evidence type="ECO:0000313" key="6">
    <source>
        <dbReference type="EMBL" id="CAE1298509.1"/>
    </source>
</evidence>
<feature type="region of interest" description="Disordered" evidence="4">
    <location>
        <begin position="268"/>
        <end position="307"/>
    </location>
</feature>
<dbReference type="GO" id="GO:0003677">
    <property type="term" value="F:DNA binding"/>
    <property type="evidence" value="ECO:0007669"/>
    <property type="project" value="TreeGrafter"/>
</dbReference>
<dbReference type="PRINTS" id="PR00130">
    <property type="entry name" value="DNASEI"/>
</dbReference>
<dbReference type="GO" id="GO:0005634">
    <property type="term" value="C:nucleus"/>
    <property type="evidence" value="ECO:0007669"/>
    <property type="project" value="TreeGrafter"/>
</dbReference>
<comment type="similarity">
    <text evidence="1">Belongs to the DNase I family.</text>
</comment>
<proteinExistence type="inferred from homology"/>
<dbReference type="InterPro" id="IPR016202">
    <property type="entry name" value="DNase_I"/>
</dbReference>
<evidence type="ECO:0000256" key="1">
    <source>
        <dbReference type="ARBA" id="ARBA00007359"/>
    </source>
</evidence>
<comment type="caution">
    <text evidence="6">The sequence shown here is derived from an EMBL/GenBank/DDBJ whole genome shotgun (WGS) entry which is preliminary data.</text>
</comment>
<dbReference type="OrthoDB" id="10061407at2759"/>
<name>A0A812DAB2_ACAPH</name>
<dbReference type="InterPro" id="IPR036691">
    <property type="entry name" value="Endo/exonu/phosph_ase_sf"/>
</dbReference>
<dbReference type="PANTHER" id="PTHR11371">
    <property type="entry name" value="DEOXYRIBONUCLEASE"/>
    <property type="match status" value="1"/>
</dbReference>
<dbReference type="EMBL" id="CAHIKZ030003298">
    <property type="protein sequence ID" value="CAE1298509.1"/>
    <property type="molecule type" value="Genomic_DNA"/>
</dbReference>
<dbReference type="SMART" id="SM00476">
    <property type="entry name" value="DNaseIc"/>
    <property type="match status" value="1"/>
</dbReference>
<dbReference type="InterPro" id="IPR005135">
    <property type="entry name" value="Endo/exonuclease/phosphatase"/>
</dbReference>
<dbReference type="GO" id="GO:0004530">
    <property type="term" value="F:deoxyribonuclease I activity"/>
    <property type="evidence" value="ECO:0007669"/>
    <property type="project" value="TreeGrafter"/>
</dbReference>
<keyword evidence="7" id="KW-1185">Reference proteome</keyword>
<dbReference type="AlphaFoldDB" id="A0A812DAB2"/>
<evidence type="ECO:0000256" key="4">
    <source>
        <dbReference type="SAM" id="MobiDB-lite"/>
    </source>
</evidence>